<name>A0A8J6I3X6_9FIRM</name>
<evidence type="ECO:0000313" key="2">
    <source>
        <dbReference type="EMBL" id="MBA2133777.1"/>
    </source>
</evidence>
<evidence type="ECO:0008006" key="4">
    <source>
        <dbReference type="Google" id="ProtNLM"/>
    </source>
</evidence>
<proteinExistence type="predicted"/>
<dbReference type="EMBL" id="JAAKDE010000019">
    <property type="protein sequence ID" value="MBA2133777.1"/>
    <property type="molecule type" value="Genomic_DNA"/>
</dbReference>
<comment type="caution">
    <text evidence="2">The sequence shown here is derived from an EMBL/GenBank/DDBJ whole genome shotgun (WGS) entry which is preliminary data.</text>
</comment>
<sequence length="420" mass="44798">MKKALVLALSVFMVLALATAAFAAEVSYSGKVQVKWAGETDVEPGFAAGDLEAGVTIDFTKDYGDGVTAGVTTKIQAHGDSVKEFDFDGAGWIKLDYDILAVTAKTEIDGNAANDLAAEWGLAGAPGVQVDVTAIDGLAITGLINAGPTYNFLTKAEYSADALALGAGFQKHGLADDAYIEAELDEEGEVVFKNTVKDAFAIWGSYEVIDGLTIAGEFASRTENYKIKKEDEDRFKKPEAMNAILVKASYEGGGLTVDAAFLNQDLGFVTQNEDDADDFLARDFMKLGGFEGNVLYVDASYALTDALKVSGAFDYVLSAKVGKADVLKNFKDLFDEDFALSYKVAADYDLTEEIALGAWYKGYGYASEFGGKAVYTFAEGVTGTLEVTNGKGHKVIDEDAGELVEPKAVTKYSFVLSAEF</sequence>
<organism evidence="2 3">
    <name type="scientific">Capillibacterium thermochitinicola</name>
    <dbReference type="NCBI Taxonomy" id="2699427"/>
    <lineage>
        <taxon>Bacteria</taxon>
        <taxon>Bacillati</taxon>
        <taxon>Bacillota</taxon>
        <taxon>Capillibacterium</taxon>
    </lineage>
</organism>
<dbReference type="RefSeq" id="WP_181340243.1">
    <property type="nucleotide sequence ID" value="NZ_JAAKDE010000019.1"/>
</dbReference>
<accession>A0A8J6I3X6</accession>
<reference evidence="2" key="1">
    <citation type="submission" date="2020-06" db="EMBL/GenBank/DDBJ databases">
        <title>Novel chitinolytic bacterium.</title>
        <authorList>
            <person name="Ungkulpasvich U."/>
            <person name="Kosugi A."/>
            <person name="Uke A."/>
        </authorList>
    </citation>
    <scope>NUCLEOTIDE SEQUENCE</scope>
    <source>
        <strain evidence="2">UUS1-1</strain>
    </source>
</reference>
<feature type="chain" id="PRO_5035293469" description="Porin" evidence="1">
    <location>
        <begin position="24"/>
        <end position="420"/>
    </location>
</feature>
<keyword evidence="1" id="KW-0732">Signal</keyword>
<protein>
    <recommendedName>
        <fullName evidence="4">Porin</fullName>
    </recommendedName>
</protein>
<keyword evidence="3" id="KW-1185">Reference proteome</keyword>
<feature type="signal peptide" evidence="1">
    <location>
        <begin position="1"/>
        <end position="23"/>
    </location>
</feature>
<gene>
    <name evidence="2" type="ORF">G5B42_09560</name>
</gene>
<dbReference type="Proteomes" id="UP000657177">
    <property type="component" value="Unassembled WGS sequence"/>
</dbReference>
<dbReference type="AlphaFoldDB" id="A0A8J6I3X6"/>
<evidence type="ECO:0000313" key="3">
    <source>
        <dbReference type="Proteomes" id="UP000657177"/>
    </source>
</evidence>
<evidence type="ECO:0000256" key="1">
    <source>
        <dbReference type="SAM" id="SignalP"/>
    </source>
</evidence>